<dbReference type="VEuPathDB" id="FungiDB:B1J91_K12166g"/>
<dbReference type="VEuPathDB" id="FungiDB:CAGL0K12166g"/>
<reference evidence="10 11" key="1">
    <citation type="submission" date="2015-10" db="EMBL/GenBank/DDBJ databases">
        <title>Draft genomes sequences of Candida glabrata isolates 1A, 1B, 2A, 2B, 3A and 3B.</title>
        <authorList>
            <person name="Haavelsrud O.E."/>
            <person name="Gaustad P."/>
        </authorList>
    </citation>
    <scope>NUCLEOTIDE SEQUENCE [LARGE SCALE GENOMIC DNA]</scope>
    <source>
        <strain evidence="10">910700640</strain>
    </source>
</reference>
<evidence type="ECO:0000256" key="4">
    <source>
        <dbReference type="ARBA" id="ARBA00022448"/>
    </source>
</evidence>
<sequence length="764" mass="86301">MVDFSLRKTRNYWKGSNSSSKQNSEVSLKNAEKKKPVTNPYANLTVPNAANLPTLDAKERNKAASSMQRRLSIHTANYTAPNLDYSMPLPSSNLIDQAMGDDQPTGKVPAINVDDEYGQRNGHSRSATPTDNETSRRPETLRPPELNRKRLGGSGSSAPSGSSRMTMVAPLNPLSPYANLFHPASLRKILSDPQFSAKKFIHERLSEASAVDIDLFTSNLTELSTDVQEEVKRNIYKSYNEIITVNNDLHEASAELKQLRSSISELTKVTDQFVTVAKSRIQMDEQQKMLHTQRPSSPQKTQSSSLLPPVSSDINGTNPKRDRTSVMILEKMWDTQLATLYKNVEGAQKHLGPASNRHLLIESSDWTELNISTQKPLQTVQLYILNDAVLVAGKTKNKQHELIVSQCCPIRDVTISTDREYRTKLMFNFGNSNTCLYETRDINECMRVLDAFRKAKDDLRDITENEKENSKRIKESLVYLQNTQQTPGREGSKSPAKRRSMGLSPSSASRPLSASMDQFILQNLSISVHSRSKSHDWSSLSHKFKLVDNLIEEVDIDLARLKFDSAVNTLLEAESQLATMKDPTKEEDAIILNVLTLKLDQRRDDILTKVTQRNLFINEIAHLREGVKTLIRLGLPEAGLDLLLQNKSNLIQELLLQVGSSEHPSLYLTELAIVRFQIIKRTVIVFRELFHRDHDKLSSILVSWCSHEVEKHFNLVSKQLLNGDKLSPDAIRYSRKQIDDLKTVGLDFVYKLDEFIKNNINKLG</sequence>
<dbReference type="GO" id="GO:0015031">
    <property type="term" value="P:protein transport"/>
    <property type="evidence" value="ECO:0007669"/>
    <property type="project" value="UniProtKB-KW"/>
</dbReference>
<evidence type="ECO:0000256" key="1">
    <source>
        <dbReference type="ARBA" id="ARBA00004398"/>
    </source>
</evidence>
<feature type="region of interest" description="Disordered" evidence="8">
    <location>
        <begin position="479"/>
        <end position="511"/>
    </location>
</feature>
<dbReference type="GO" id="GO:0005935">
    <property type="term" value="C:cellular bud neck"/>
    <property type="evidence" value="ECO:0007669"/>
    <property type="project" value="EnsemblFungi"/>
</dbReference>
<dbReference type="GO" id="GO:0006893">
    <property type="term" value="P:Golgi to plasma membrane transport"/>
    <property type="evidence" value="ECO:0007669"/>
    <property type="project" value="EnsemblFungi"/>
</dbReference>
<feature type="region of interest" description="Disordered" evidence="8">
    <location>
        <begin position="1"/>
        <end position="47"/>
    </location>
</feature>
<feature type="coiled-coil region" evidence="7">
    <location>
        <begin position="242"/>
        <end position="269"/>
    </location>
</feature>
<dbReference type="GO" id="GO:0000145">
    <property type="term" value="C:exocyst"/>
    <property type="evidence" value="ECO:0007669"/>
    <property type="project" value="EnsemblFungi"/>
</dbReference>
<dbReference type="InterPro" id="IPR032403">
    <property type="entry name" value="Exo84_C"/>
</dbReference>
<dbReference type="GO" id="GO:0005934">
    <property type="term" value="C:cellular bud tip"/>
    <property type="evidence" value="ECO:0007669"/>
    <property type="project" value="EnsemblFungi"/>
</dbReference>
<feature type="domain" description="Exocyst component Exo84 C-terminal" evidence="9">
    <location>
        <begin position="546"/>
        <end position="749"/>
    </location>
</feature>
<evidence type="ECO:0000313" key="10">
    <source>
        <dbReference type="EMBL" id="KTB02174.1"/>
    </source>
</evidence>
<dbReference type="VEuPathDB" id="FungiDB:GWK60_K11935"/>
<keyword evidence="4" id="KW-0813">Transport</keyword>
<dbReference type="Gene3D" id="1.20.58.1220">
    <property type="entry name" value="Exo84p, C-terminal helical domain"/>
    <property type="match status" value="1"/>
</dbReference>
<keyword evidence="5" id="KW-0268">Exocytosis</keyword>
<dbReference type="Gene3D" id="1.20.58.1210">
    <property type="entry name" value="Exo84p, N-terminal helical domain"/>
    <property type="match status" value="1"/>
</dbReference>
<gene>
    <name evidence="10" type="ORF">AO440_003763</name>
</gene>
<evidence type="ECO:0000256" key="7">
    <source>
        <dbReference type="SAM" id="Coils"/>
    </source>
</evidence>
<dbReference type="GO" id="GO:0000245">
    <property type="term" value="P:spliceosomal complex assembly"/>
    <property type="evidence" value="ECO:0007669"/>
    <property type="project" value="EnsemblFungi"/>
</dbReference>
<keyword evidence="7" id="KW-0175">Coiled coil</keyword>
<evidence type="ECO:0000256" key="8">
    <source>
        <dbReference type="SAM" id="MobiDB-lite"/>
    </source>
</evidence>
<dbReference type="Pfam" id="PF16528">
    <property type="entry name" value="Exo84_C"/>
    <property type="match status" value="1"/>
</dbReference>
<organism evidence="10 11">
    <name type="scientific">Candida glabrata</name>
    <name type="common">Yeast</name>
    <name type="synonym">Torulopsis glabrata</name>
    <dbReference type="NCBI Taxonomy" id="5478"/>
    <lineage>
        <taxon>Eukaryota</taxon>
        <taxon>Fungi</taxon>
        <taxon>Dikarya</taxon>
        <taxon>Ascomycota</taxon>
        <taxon>Saccharomycotina</taxon>
        <taxon>Saccharomycetes</taxon>
        <taxon>Saccharomycetales</taxon>
        <taxon>Saccharomycetaceae</taxon>
        <taxon>Nakaseomyces</taxon>
    </lineage>
</organism>
<evidence type="ECO:0000259" key="9">
    <source>
        <dbReference type="Pfam" id="PF16528"/>
    </source>
</evidence>
<proteinExistence type="inferred from homology"/>
<dbReference type="GO" id="GO:0000131">
    <property type="term" value="C:incipient cellular bud site"/>
    <property type="evidence" value="ECO:0007669"/>
    <property type="project" value="EnsemblFungi"/>
</dbReference>
<dbReference type="Gene3D" id="2.30.29.30">
    <property type="entry name" value="Pleckstrin-homology domain (PH domain)/Phosphotyrosine-binding domain (PTB)"/>
    <property type="match status" value="1"/>
</dbReference>
<feature type="compositionally biased region" description="Polar residues" evidence="8">
    <location>
        <begin position="289"/>
        <end position="318"/>
    </location>
</feature>
<accession>A0A0W0CYW9</accession>
<evidence type="ECO:0000256" key="2">
    <source>
        <dbReference type="ARBA" id="ARBA00007210"/>
    </source>
</evidence>
<dbReference type="VEuPathDB" id="FungiDB:GVI51_K12001"/>
<dbReference type="Pfam" id="PF25345">
    <property type="entry name" value="PH_EXO84"/>
    <property type="match status" value="1"/>
</dbReference>
<evidence type="ECO:0000256" key="3">
    <source>
        <dbReference type="ARBA" id="ARBA00021269"/>
    </source>
</evidence>
<feature type="compositionally biased region" description="Low complexity" evidence="8">
    <location>
        <begin position="16"/>
        <end position="27"/>
    </location>
</feature>
<comment type="caution">
    <text evidence="10">The sequence shown here is derived from an EMBL/GenBank/DDBJ whole genome shotgun (WGS) entry which is preliminary data.</text>
</comment>
<dbReference type="PANTHER" id="PTHR21426">
    <property type="entry name" value="EXOCYST COMPLEX COMPONENT 8"/>
    <property type="match status" value="1"/>
</dbReference>
<evidence type="ECO:0000256" key="6">
    <source>
        <dbReference type="ARBA" id="ARBA00022927"/>
    </source>
</evidence>
<dbReference type="SUPFAM" id="SSF74788">
    <property type="entry name" value="Cullin repeat-like"/>
    <property type="match status" value="1"/>
</dbReference>
<keyword evidence="6" id="KW-0653">Protein transport</keyword>
<dbReference type="InterPro" id="IPR042560">
    <property type="entry name" value="Exo84_C_2"/>
</dbReference>
<dbReference type="SUPFAM" id="SSF50729">
    <property type="entry name" value="PH domain-like"/>
    <property type="match status" value="1"/>
</dbReference>
<dbReference type="GO" id="GO:0030133">
    <property type="term" value="C:transport vesicle"/>
    <property type="evidence" value="ECO:0007669"/>
    <property type="project" value="UniProtKB-SubCell"/>
</dbReference>
<dbReference type="InterPro" id="IPR016159">
    <property type="entry name" value="Cullin_repeat-like_dom_sf"/>
</dbReference>
<dbReference type="InterPro" id="IPR042561">
    <property type="entry name" value="Exo84_C_1"/>
</dbReference>
<comment type="similarity">
    <text evidence="2">Belongs to the EXO84 family.</text>
</comment>
<dbReference type="PANTHER" id="PTHR21426:SF12">
    <property type="entry name" value="EXOCYST COMPLEX COMPONENT 8"/>
    <property type="match status" value="1"/>
</dbReference>
<comment type="subcellular location">
    <subcellularLocation>
        <location evidence="1">Cytoplasmic vesicle</location>
        <location evidence="1">Secretory vesicle</location>
    </subcellularLocation>
</comment>
<dbReference type="GO" id="GO:0001927">
    <property type="term" value="P:exocyst assembly"/>
    <property type="evidence" value="ECO:0007669"/>
    <property type="project" value="EnsemblFungi"/>
</dbReference>
<dbReference type="Proteomes" id="UP000054886">
    <property type="component" value="Unassembled WGS sequence"/>
</dbReference>
<evidence type="ECO:0000256" key="5">
    <source>
        <dbReference type="ARBA" id="ARBA00022483"/>
    </source>
</evidence>
<dbReference type="InterPro" id="IPR033961">
    <property type="entry name" value="Exo84"/>
</dbReference>
<dbReference type="AlphaFoldDB" id="A0A0W0CYW9"/>
<dbReference type="GO" id="GO:0051601">
    <property type="term" value="P:exocyst localization"/>
    <property type="evidence" value="ECO:0007669"/>
    <property type="project" value="EnsemblFungi"/>
</dbReference>
<evidence type="ECO:0000313" key="11">
    <source>
        <dbReference type="Proteomes" id="UP000054886"/>
    </source>
</evidence>
<feature type="region of interest" description="Disordered" evidence="8">
    <location>
        <begin position="287"/>
        <end position="321"/>
    </location>
</feature>
<dbReference type="InterPro" id="IPR011993">
    <property type="entry name" value="PH-like_dom_sf"/>
</dbReference>
<feature type="region of interest" description="Disordered" evidence="8">
    <location>
        <begin position="94"/>
        <end position="165"/>
    </location>
</feature>
<protein>
    <recommendedName>
        <fullName evidence="3">Exocyst complex component EXO84</fullName>
    </recommendedName>
</protein>
<name>A0A0W0CYW9_CANGB</name>
<dbReference type="Pfam" id="PF08700">
    <property type="entry name" value="VPS51_Exo84_N"/>
    <property type="match status" value="1"/>
</dbReference>
<dbReference type="EMBL" id="LLZZ01000126">
    <property type="protein sequence ID" value="KTB02174.1"/>
    <property type="molecule type" value="Genomic_DNA"/>
</dbReference>
<feature type="compositionally biased region" description="Basic and acidic residues" evidence="8">
    <location>
        <begin position="133"/>
        <end position="148"/>
    </location>
</feature>